<dbReference type="Proteomes" id="UP001058271">
    <property type="component" value="Chromosome"/>
</dbReference>
<dbReference type="Pfam" id="PF08541">
    <property type="entry name" value="ACP_syn_III_C"/>
    <property type="match status" value="1"/>
</dbReference>
<keyword evidence="4" id="KW-0444">Lipid biosynthesis</keyword>
<organism evidence="12 13">
    <name type="scientific">Dactylosporangium roseum</name>
    <dbReference type="NCBI Taxonomy" id="47989"/>
    <lineage>
        <taxon>Bacteria</taxon>
        <taxon>Bacillati</taxon>
        <taxon>Actinomycetota</taxon>
        <taxon>Actinomycetes</taxon>
        <taxon>Micromonosporales</taxon>
        <taxon>Micromonosporaceae</taxon>
        <taxon>Dactylosporangium</taxon>
    </lineage>
</organism>
<comment type="similarity">
    <text evidence="2">Belongs to the thiolase-like superfamily. FabH family.</text>
</comment>
<dbReference type="RefSeq" id="WP_260728792.1">
    <property type="nucleotide sequence ID" value="NZ_BAAABS010000004.1"/>
</dbReference>
<evidence type="ECO:0000256" key="7">
    <source>
        <dbReference type="ARBA" id="ARBA00023098"/>
    </source>
</evidence>
<evidence type="ECO:0000259" key="11">
    <source>
        <dbReference type="Pfam" id="PF08545"/>
    </source>
</evidence>
<evidence type="ECO:0000256" key="1">
    <source>
        <dbReference type="ARBA" id="ARBA00005189"/>
    </source>
</evidence>
<evidence type="ECO:0000313" key="13">
    <source>
        <dbReference type="Proteomes" id="UP001058271"/>
    </source>
</evidence>
<dbReference type="EMBL" id="CP073721">
    <property type="protein sequence ID" value="UWZ39388.1"/>
    <property type="molecule type" value="Genomic_DNA"/>
</dbReference>
<dbReference type="NCBIfam" id="TIGR00747">
    <property type="entry name" value="fabH"/>
    <property type="match status" value="1"/>
</dbReference>
<evidence type="ECO:0000256" key="4">
    <source>
        <dbReference type="ARBA" id="ARBA00022516"/>
    </source>
</evidence>
<keyword evidence="9" id="KW-0012">Acyltransferase</keyword>
<dbReference type="CDD" id="cd00830">
    <property type="entry name" value="KAS_III"/>
    <property type="match status" value="1"/>
</dbReference>
<dbReference type="PANTHER" id="PTHR34069">
    <property type="entry name" value="3-OXOACYL-[ACYL-CARRIER-PROTEIN] SYNTHASE 3"/>
    <property type="match status" value="1"/>
</dbReference>
<dbReference type="InterPro" id="IPR016039">
    <property type="entry name" value="Thiolase-like"/>
</dbReference>
<feature type="domain" description="Beta-ketoacyl-[acyl-carrier-protein] synthase III C-terminal" evidence="10">
    <location>
        <begin position="241"/>
        <end position="329"/>
    </location>
</feature>
<evidence type="ECO:0000256" key="5">
    <source>
        <dbReference type="ARBA" id="ARBA00022679"/>
    </source>
</evidence>
<sequence length="332" mass="34830">MATEFLRGPGTRLLSVAGYRPRRVVDNDEICTYIDSSDEWIRARTGIRQRRWADEEETVTFMGTEAGRVALERAAVEPHEVAAVIVSTVTHLCQTPGAAPLIAAELGIVGVPAFDVSAACAGFCYCVGLADSMIRSGAAAGPVLVVASERLTDISDLHDRSTAFLFADGAGAVVVGEGAAGIGPAVWGSDGRRSDVVGQRPYWSALAAERYDGPWPALRMAGQELFRWAIKNMVGLAEEAMKKAGVTAGDLGAFVPHQANGRITEALAKRLELPDNVAVAWDVAEAGNTSSASIPLAMDRMIDSGQAKSGDLALLMGFGSGLVYGAQVVALP</sequence>
<dbReference type="Gene3D" id="3.40.47.10">
    <property type="match status" value="2"/>
</dbReference>
<dbReference type="InterPro" id="IPR013747">
    <property type="entry name" value="ACP_syn_III_C"/>
</dbReference>
<evidence type="ECO:0000256" key="3">
    <source>
        <dbReference type="ARBA" id="ARBA00022490"/>
    </source>
</evidence>
<name>A0ABY5ZEL0_9ACTN</name>
<evidence type="ECO:0000256" key="2">
    <source>
        <dbReference type="ARBA" id="ARBA00008642"/>
    </source>
</evidence>
<proteinExistence type="inferred from homology"/>
<evidence type="ECO:0000256" key="6">
    <source>
        <dbReference type="ARBA" id="ARBA00022832"/>
    </source>
</evidence>
<dbReference type="InterPro" id="IPR004655">
    <property type="entry name" value="FabH"/>
</dbReference>
<dbReference type="Pfam" id="PF08545">
    <property type="entry name" value="ACP_syn_III"/>
    <property type="match status" value="1"/>
</dbReference>
<keyword evidence="6" id="KW-0276">Fatty acid metabolism</keyword>
<keyword evidence="3" id="KW-0963">Cytoplasm</keyword>
<feature type="domain" description="Beta-ketoacyl-[acyl-carrier-protein] synthase III N-terminal" evidence="11">
    <location>
        <begin position="114"/>
        <end position="191"/>
    </location>
</feature>
<protein>
    <submittedName>
        <fullName evidence="12">Ketoacyl-ACP synthase III</fullName>
    </submittedName>
</protein>
<keyword evidence="13" id="KW-1185">Reference proteome</keyword>
<dbReference type="PANTHER" id="PTHR34069:SF2">
    <property type="entry name" value="BETA-KETOACYL-[ACYL-CARRIER-PROTEIN] SYNTHASE III"/>
    <property type="match status" value="1"/>
</dbReference>
<evidence type="ECO:0000259" key="10">
    <source>
        <dbReference type="Pfam" id="PF08541"/>
    </source>
</evidence>
<keyword evidence="5" id="KW-0808">Transferase</keyword>
<evidence type="ECO:0000256" key="9">
    <source>
        <dbReference type="ARBA" id="ARBA00023315"/>
    </source>
</evidence>
<reference evidence="12" key="1">
    <citation type="submission" date="2021-04" db="EMBL/GenBank/DDBJ databases">
        <title>Biosynthetic gene clusters of Dactylosporangioum roseum.</title>
        <authorList>
            <person name="Hartkoorn R.C."/>
            <person name="Beaudoing E."/>
            <person name="Hot D."/>
            <person name="Moureu S."/>
        </authorList>
    </citation>
    <scope>NUCLEOTIDE SEQUENCE</scope>
    <source>
        <strain evidence="12">NRRL B-16295</strain>
    </source>
</reference>
<dbReference type="InterPro" id="IPR013751">
    <property type="entry name" value="ACP_syn_III_N"/>
</dbReference>
<dbReference type="SUPFAM" id="SSF53901">
    <property type="entry name" value="Thiolase-like"/>
    <property type="match status" value="1"/>
</dbReference>
<keyword evidence="7" id="KW-0443">Lipid metabolism</keyword>
<evidence type="ECO:0000256" key="8">
    <source>
        <dbReference type="ARBA" id="ARBA00023160"/>
    </source>
</evidence>
<evidence type="ECO:0000313" key="12">
    <source>
        <dbReference type="EMBL" id="UWZ39388.1"/>
    </source>
</evidence>
<gene>
    <name evidence="12" type="ORF">Drose_14795</name>
</gene>
<accession>A0ABY5ZEL0</accession>
<comment type="pathway">
    <text evidence="1">Lipid metabolism.</text>
</comment>
<keyword evidence="8" id="KW-0275">Fatty acid biosynthesis</keyword>
<dbReference type="NCBIfam" id="NF006829">
    <property type="entry name" value="PRK09352.1"/>
    <property type="match status" value="1"/>
</dbReference>